<gene>
    <name evidence="1" type="ORF">BO82DRAFT_351106</name>
</gene>
<proteinExistence type="predicted"/>
<reference evidence="1 2" key="1">
    <citation type="submission" date="2016-12" db="EMBL/GenBank/DDBJ databases">
        <title>The genomes of Aspergillus section Nigri reveals drivers in fungal speciation.</title>
        <authorList>
            <consortium name="DOE Joint Genome Institute"/>
            <person name="Vesth T.C."/>
            <person name="Nybo J."/>
            <person name="Theobald S."/>
            <person name="Brandl J."/>
            <person name="Frisvad J.C."/>
            <person name="Nielsen K.F."/>
            <person name="Lyhne E.K."/>
            <person name="Kogle M.E."/>
            <person name="Kuo A."/>
            <person name="Riley R."/>
            <person name="Clum A."/>
            <person name="Nolan M."/>
            <person name="Lipzen A."/>
            <person name="Salamov A."/>
            <person name="Henrissat B."/>
            <person name="Wiebenga A."/>
            <person name="De Vries R.P."/>
            <person name="Grigoriev I.V."/>
            <person name="Mortensen U.H."/>
            <person name="Andersen M.R."/>
            <person name="Baker S.E."/>
        </authorList>
    </citation>
    <scope>NUCLEOTIDE SEQUENCE [LARGE SCALE GENOMIC DNA]</scope>
    <source>
        <strain evidence="1 2">CBS 121591</strain>
    </source>
</reference>
<dbReference type="Gene3D" id="3.90.1150.10">
    <property type="entry name" value="Aspartate Aminotransferase, domain 1"/>
    <property type="match status" value="1"/>
</dbReference>
<dbReference type="OrthoDB" id="2414662at2759"/>
<dbReference type="AlphaFoldDB" id="A0A319CL99"/>
<organism evidence="1 2">
    <name type="scientific">Aspergillus uvarum CBS 121591</name>
    <dbReference type="NCBI Taxonomy" id="1448315"/>
    <lineage>
        <taxon>Eukaryota</taxon>
        <taxon>Fungi</taxon>
        <taxon>Dikarya</taxon>
        <taxon>Ascomycota</taxon>
        <taxon>Pezizomycotina</taxon>
        <taxon>Eurotiomycetes</taxon>
        <taxon>Eurotiomycetidae</taxon>
        <taxon>Eurotiales</taxon>
        <taxon>Aspergillaceae</taxon>
        <taxon>Aspergillus</taxon>
        <taxon>Aspergillus subgen. Circumdati</taxon>
    </lineage>
</organism>
<dbReference type="Proteomes" id="UP000248340">
    <property type="component" value="Unassembled WGS sequence"/>
</dbReference>
<dbReference type="EMBL" id="KZ821680">
    <property type="protein sequence ID" value="PYH85229.1"/>
    <property type="molecule type" value="Genomic_DNA"/>
</dbReference>
<evidence type="ECO:0000313" key="1">
    <source>
        <dbReference type="EMBL" id="PYH85229.1"/>
    </source>
</evidence>
<keyword evidence="2" id="KW-1185">Reference proteome</keyword>
<dbReference type="VEuPathDB" id="FungiDB:BO82DRAFT_351106"/>
<accession>A0A319CL99</accession>
<sequence>MQEFGVASIPSSVFYSEKNAHLGGNYLRFAVFKEDSLLDLAKERLRGLKRYIYVSGKSC</sequence>
<name>A0A319CL99_9EURO</name>
<dbReference type="STRING" id="1448315.A0A319CL99"/>
<evidence type="ECO:0008006" key="3">
    <source>
        <dbReference type="Google" id="ProtNLM"/>
    </source>
</evidence>
<dbReference type="InterPro" id="IPR015422">
    <property type="entry name" value="PyrdxlP-dep_Trfase_small"/>
</dbReference>
<dbReference type="RefSeq" id="XP_025495429.1">
    <property type="nucleotide sequence ID" value="XM_025634330.1"/>
</dbReference>
<dbReference type="GeneID" id="37137071"/>
<evidence type="ECO:0000313" key="2">
    <source>
        <dbReference type="Proteomes" id="UP000248340"/>
    </source>
</evidence>
<protein>
    <recommendedName>
        <fullName evidence="3">Aminotransferase class I/classII domain-containing protein</fullName>
    </recommendedName>
</protein>